<dbReference type="GO" id="GO:0022857">
    <property type="term" value="F:transmembrane transporter activity"/>
    <property type="evidence" value="ECO:0007669"/>
    <property type="project" value="InterPro"/>
</dbReference>
<evidence type="ECO:0000256" key="4">
    <source>
        <dbReference type="ARBA" id="ARBA00023136"/>
    </source>
</evidence>
<accession>A0A553P335</accession>
<dbReference type="Pfam" id="PF00083">
    <property type="entry name" value="Sugar_tr"/>
    <property type="match status" value="1"/>
</dbReference>
<name>A0A553P335_TIGCA</name>
<feature type="transmembrane region" description="Helical" evidence="5">
    <location>
        <begin position="148"/>
        <end position="165"/>
    </location>
</feature>
<feature type="transmembrane region" description="Helical" evidence="5">
    <location>
        <begin position="409"/>
        <end position="428"/>
    </location>
</feature>
<feature type="transmembrane region" description="Helical" evidence="5">
    <location>
        <begin position="196"/>
        <end position="221"/>
    </location>
</feature>
<feature type="transmembrane region" description="Helical" evidence="5">
    <location>
        <begin position="172"/>
        <end position="190"/>
    </location>
</feature>
<keyword evidence="8" id="KW-1185">Reference proteome</keyword>
<dbReference type="Proteomes" id="UP000318571">
    <property type="component" value="Chromosome 7"/>
</dbReference>
<keyword evidence="4 5" id="KW-0472">Membrane</keyword>
<evidence type="ECO:0000259" key="6">
    <source>
        <dbReference type="PROSITE" id="PS50850"/>
    </source>
</evidence>
<dbReference type="PANTHER" id="PTHR24064">
    <property type="entry name" value="SOLUTE CARRIER FAMILY 22 MEMBER"/>
    <property type="match status" value="1"/>
</dbReference>
<dbReference type="CDD" id="cd17317">
    <property type="entry name" value="MFS_SLC22"/>
    <property type="match status" value="1"/>
</dbReference>
<reference evidence="7 8" key="1">
    <citation type="journal article" date="2018" name="Nat. Ecol. Evol.">
        <title>Genomic signatures of mitonuclear coevolution across populations of Tigriopus californicus.</title>
        <authorList>
            <person name="Barreto F.S."/>
            <person name="Watson E.T."/>
            <person name="Lima T.G."/>
            <person name="Willett C.S."/>
            <person name="Edmands S."/>
            <person name="Li W."/>
            <person name="Burton R.S."/>
        </authorList>
    </citation>
    <scope>NUCLEOTIDE SEQUENCE [LARGE SCALE GENOMIC DNA]</scope>
    <source>
        <strain evidence="7 8">San Diego</strain>
    </source>
</reference>
<evidence type="ECO:0000256" key="5">
    <source>
        <dbReference type="SAM" id="Phobius"/>
    </source>
</evidence>
<dbReference type="InterPro" id="IPR020846">
    <property type="entry name" value="MFS_dom"/>
</dbReference>
<dbReference type="EMBL" id="VCGU01000008">
    <property type="protein sequence ID" value="TRY72091.1"/>
    <property type="molecule type" value="Genomic_DNA"/>
</dbReference>
<comment type="subcellular location">
    <subcellularLocation>
        <location evidence="1">Membrane</location>
        <topology evidence="1">Multi-pass membrane protein</topology>
    </subcellularLocation>
</comment>
<dbReference type="AlphaFoldDB" id="A0A553P335"/>
<comment type="caution">
    <text evidence="7">The sequence shown here is derived from an EMBL/GenBank/DDBJ whole genome shotgun (WGS) entry which is preliminary data.</text>
</comment>
<gene>
    <name evidence="7" type="ORF">TCAL_12365</name>
</gene>
<dbReference type="Gene3D" id="1.20.1250.20">
    <property type="entry name" value="MFS general substrate transporter like domains"/>
    <property type="match status" value="1"/>
</dbReference>
<feature type="transmembrane region" description="Helical" evidence="5">
    <location>
        <begin position="24"/>
        <end position="43"/>
    </location>
</feature>
<keyword evidence="2 5" id="KW-0812">Transmembrane</keyword>
<evidence type="ECO:0000313" key="8">
    <source>
        <dbReference type="Proteomes" id="UP000318571"/>
    </source>
</evidence>
<dbReference type="STRING" id="6832.A0A553P335"/>
<dbReference type="SUPFAM" id="SSF103473">
    <property type="entry name" value="MFS general substrate transporter"/>
    <property type="match status" value="1"/>
</dbReference>
<organism evidence="7 8">
    <name type="scientific">Tigriopus californicus</name>
    <name type="common">Marine copepod</name>
    <dbReference type="NCBI Taxonomy" id="6832"/>
    <lineage>
        <taxon>Eukaryota</taxon>
        <taxon>Metazoa</taxon>
        <taxon>Ecdysozoa</taxon>
        <taxon>Arthropoda</taxon>
        <taxon>Crustacea</taxon>
        <taxon>Multicrustacea</taxon>
        <taxon>Hexanauplia</taxon>
        <taxon>Copepoda</taxon>
        <taxon>Harpacticoida</taxon>
        <taxon>Harpacticidae</taxon>
        <taxon>Tigriopus</taxon>
    </lineage>
</organism>
<dbReference type="PROSITE" id="PS50850">
    <property type="entry name" value="MFS"/>
    <property type="match status" value="1"/>
</dbReference>
<proteinExistence type="predicted"/>
<dbReference type="InterPro" id="IPR005828">
    <property type="entry name" value="MFS_sugar_transport-like"/>
</dbReference>
<dbReference type="OMA" id="ICTAPWI"/>
<evidence type="ECO:0000256" key="2">
    <source>
        <dbReference type="ARBA" id="ARBA00022692"/>
    </source>
</evidence>
<evidence type="ECO:0000256" key="1">
    <source>
        <dbReference type="ARBA" id="ARBA00004141"/>
    </source>
</evidence>
<sequence length="551" mass="61249">MVRKGIDYDQILTEIGEFGPRQRWLFMLMWLPSAASAMAVFMYEFIAFTPKYRCLVPSCEVADPSDYGSLFVNFSIPFDATSGDWSTCQRFRALANDNVSCFDSNFNHQIEEDCQDGFVYDSSVISSSATMDLGMVCTNDWKKSLAQSIYMLGMLIGSFAFGYLSDSIGRRSTLLITTVVLTVGGVVSAFTPAATVYFPVFAVCRFISGLGHVGVFMMAFTLSLEYTGSKWRVFCGCLIETPFALGGLIVGFLAWGGVRDWRSLQLICTAPWILMLSFYWLVPESPRWLLAKGRLVPLEKEIETTAKWNKRNFPTYIFTQMTHNDFTASNQEKQDQASFLDLFRPWPICLRTLNMFYNWLVTTLCYYGLTMTASTLSTNIFLNYTLVILVEIPAHFFCIYVMNVWGRKPILCFCQILSGVACIAAGFLGSSPWLQVTLSLIGKFGATACFTIVFVYTAEMFPTEIRSTAVGSSSTCARIGGILAPQVAYLGSLWAPLPFIVMGGSAFVGGVIALINLPETLGKRLPETMTEALDLNKPQTKAMMCNLPGDD</sequence>
<feature type="domain" description="Major facilitator superfamily (MFS) profile" evidence="6">
    <location>
        <begin position="93"/>
        <end position="521"/>
    </location>
</feature>
<feature type="transmembrane region" description="Helical" evidence="5">
    <location>
        <begin position="348"/>
        <end position="369"/>
    </location>
</feature>
<protein>
    <recommendedName>
        <fullName evidence="6">Major facilitator superfamily (MFS) profile domain-containing protein</fullName>
    </recommendedName>
</protein>
<feature type="transmembrane region" description="Helical" evidence="5">
    <location>
        <begin position="381"/>
        <end position="402"/>
    </location>
</feature>
<feature type="transmembrane region" description="Helical" evidence="5">
    <location>
        <begin position="497"/>
        <end position="517"/>
    </location>
</feature>
<evidence type="ECO:0000313" key="7">
    <source>
        <dbReference type="EMBL" id="TRY72091.1"/>
    </source>
</evidence>
<evidence type="ECO:0000256" key="3">
    <source>
        <dbReference type="ARBA" id="ARBA00022989"/>
    </source>
</evidence>
<feature type="transmembrane region" description="Helical" evidence="5">
    <location>
        <begin position="264"/>
        <end position="282"/>
    </location>
</feature>
<keyword evidence="3 5" id="KW-1133">Transmembrane helix</keyword>
<feature type="transmembrane region" description="Helical" evidence="5">
    <location>
        <begin position="233"/>
        <end position="258"/>
    </location>
</feature>
<feature type="transmembrane region" description="Helical" evidence="5">
    <location>
        <begin position="440"/>
        <end position="458"/>
    </location>
</feature>
<dbReference type="InterPro" id="IPR036259">
    <property type="entry name" value="MFS_trans_sf"/>
</dbReference>
<dbReference type="GO" id="GO:0016020">
    <property type="term" value="C:membrane"/>
    <property type="evidence" value="ECO:0007669"/>
    <property type="project" value="UniProtKB-SubCell"/>
</dbReference>